<dbReference type="Proteomes" id="UP000287388">
    <property type="component" value="Chromosome"/>
</dbReference>
<proteinExistence type="predicted"/>
<dbReference type="EMBL" id="CP035093">
    <property type="protein sequence ID" value="QAT14612.1"/>
    <property type="molecule type" value="Genomic_DNA"/>
</dbReference>
<dbReference type="RefSeq" id="WP_128719839.1">
    <property type="nucleotide sequence ID" value="NZ_BJNC01000005.1"/>
</dbReference>
<dbReference type="EMBL" id="CP066026">
    <property type="protein sequence ID" value="QQB88007.1"/>
    <property type="molecule type" value="Genomic_DNA"/>
</dbReference>
<evidence type="ECO:0000313" key="1">
    <source>
        <dbReference type="EMBL" id="QAT14612.1"/>
    </source>
</evidence>
<organism evidence="1 3">
    <name type="scientific">Brevundimonas diminuta</name>
    <name type="common">Pseudomonas diminuta</name>
    <dbReference type="NCBI Taxonomy" id="293"/>
    <lineage>
        <taxon>Bacteria</taxon>
        <taxon>Pseudomonadati</taxon>
        <taxon>Pseudomonadota</taxon>
        <taxon>Alphaproteobacteria</taxon>
        <taxon>Caulobacterales</taxon>
        <taxon>Caulobacteraceae</taxon>
        <taxon>Brevundimonas</taxon>
    </lineage>
</organism>
<dbReference type="AlphaFoldDB" id="A0A410NXL0"/>
<dbReference type="Gene3D" id="1.10.30.50">
    <property type="match status" value="1"/>
</dbReference>
<reference evidence="2 4" key="2">
    <citation type="submission" date="2020-12" db="EMBL/GenBank/DDBJ databases">
        <title>FDA dAtabase for Regulatory Grade micrObial Sequences (FDA-ARGOS): Supporting development and validation of Infectious Disease Dx tests.</title>
        <authorList>
            <person name="Kerrigan L."/>
            <person name="Long C."/>
            <person name="Tallon L."/>
            <person name="Sadzewicz L."/>
            <person name="Zhao X."/>
            <person name="Boylan J."/>
            <person name="Ott S."/>
            <person name="Bowen H."/>
            <person name="Vavikolanu K."/>
            <person name="Mehta A."/>
            <person name="Aluvathingal J."/>
            <person name="Nadendla S."/>
            <person name="Yan Y."/>
            <person name="Sichtig H."/>
        </authorList>
    </citation>
    <scope>NUCLEOTIDE SEQUENCE [LARGE SCALE GENOMIC DNA]</scope>
    <source>
        <strain evidence="2 4">FDAARGOS_1026</strain>
    </source>
</reference>
<keyword evidence="4" id="KW-1185">Reference proteome</keyword>
<evidence type="ECO:0008006" key="5">
    <source>
        <dbReference type="Google" id="ProtNLM"/>
    </source>
</evidence>
<sequence length="282" mass="30782">MRAVEFPIDDFPNGLEATNLGLPGNAKLDAAEMLLLDARFTAYVEAGGRGDLLEPEPYWNSPRGEAITAAYKQTYKGGRLFELRGQLKLLMANRCPSCGGARPGELDHHLPKAHYRELALLPANLVACCGACNRTKRAAVGAVPEEALLHPYFDRVPKIPFMVATIEVGDRHVRATLTFDEAAEIEDNLLKARMRNHFKEIEVNEQLKSEVDELINEASAGFVTDPPLSPETVKTSLLKSADAKADFFGAGCWQAAVFRAMAESDAYCDGGYLATRRTVLGG</sequence>
<reference evidence="1 3" key="1">
    <citation type="submission" date="2019-01" db="EMBL/GenBank/DDBJ databases">
        <title>Brevundimonas diminuta Genome sequencing and assembly.</title>
        <authorList>
            <person name="Chen H."/>
        </authorList>
    </citation>
    <scope>NUCLEOTIDE SEQUENCE [LARGE SCALE GENOMIC DNA]</scope>
    <source>
        <strain evidence="1">ATCC</strain>
        <strain evidence="3">ATCC(B) 19146</strain>
    </source>
</reference>
<name>A0A410NXL0_BREDI</name>
<dbReference type="KEGG" id="bdm:EQG53_09715"/>
<gene>
    <name evidence="1" type="ORF">EQG53_09715</name>
    <name evidence="2" type="ORF">I6H83_12715</name>
</gene>
<evidence type="ECO:0000313" key="2">
    <source>
        <dbReference type="EMBL" id="QQB88007.1"/>
    </source>
</evidence>
<evidence type="ECO:0000313" key="4">
    <source>
        <dbReference type="Proteomes" id="UP000596117"/>
    </source>
</evidence>
<dbReference type="CDD" id="cd00085">
    <property type="entry name" value="HNHc"/>
    <property type="match status" value="1"/>
</dbReference>
<dbReference type="Proteomes" id="UP000596117">
    <property type="component" value="Chromosome"/>
</dbReference>
<protein>
    <recommendedName>
        <fullName evidence="5">HNH endonuclease</fullName>
    </recommendedName>
</protein>
<evidence type="ECO:0000313" key="3">
    <source>
        <dbReference type="Proteomes" id="UP000287388"/>
    </source>
</evidence>
<accession>A0A410NXL0</accession>
<dbReference type="InterPro" id="IPR003615">
    <property type="entry name" value="HNH_nuc"/>
</dbReference>